<gene>
    <name evidence="1" type="ORF">L6452_09597</name>
</gene>
<reference evidence="1 2" key="2">
    <citation type="journal article" date="2022" name="Mol. Ecol. Resour.">
        <title>The genomes of chicory, endive, great burdock and yacon provide insights into Asteraceae paleo-polyploidization history and plant inulin production.</title>
        <authorList>
            <person name="Fan W."/>
            <person name="Wang S."/>
            <person name="Wang H."/>
            <person name="Wang A."/>
            <person name="Jiang F."/>
            <person name="Liu H."/>
            <person name="Zhao H."/>
            <person name="Xu D."/>
            <person name="Zhang Y."/>
        </authorList>
    </citation>
    <scope>NUCLEOTIDE SEQUENCE [LARGE SCALE GENOMIC DNA]</scope>
    <source>
        <strain evidence="2">cv. Niubang</strain>
    </source>
</reference>
<sequence>MPDNMCSQNRADELKSEESHSDCGNTSSGSVEGLGKVASNMGSIRTNLCPNWNKMSREEKRAYVKAEELKRKDILRAEMARKRELERVKKFVGNEVFDQDLLLTMNLFGVLDVIGKDAVIISNSSDIGDAKIDSSPSNDVGSILNDGKKMDLDAKLDEKTCGKRKGIDDIMNFDNSKFEEIVNPNVSSSNLPNIELIEKLKRGLEEESARVDMYDGTWNVVRRRRAQNRSMEAQGRQNGGIQGGGAVGKKDGVKNVGRNQVEAVKNNSGAAGPSGTKSVVDHSKNVQKVADKGKNVQGNEPVVRMDYKPVAKPLNAKKNANGENTNEVEIKNKFDVLNKIPLGVTKEAWELQKKTADIWLELKNEPPDHIRETWSKARLDYFYARRDFKAKMGDDVLPNNDAPEFMNVDDSILGSLSRGNDPVIQQVSS</sequence>
<accession>A0ACB9DKS9</accession>
<organism evidence="1 2">
    <name type="scientific">Arctium lappa</name>
    <name type="common">Greater burdock</name>
    <name type="synonym">Lappa major</name>
    <dbReference type="NCBI Taxonomy" id="4217"/>
    <lineage>
        <taxon>Eukaryota</taxon>
        <taxon>Viridiplantae</taxon>
        <taxon>Streptophyta</taxon>
        <taxon>Embryophyta</taxon>
        <taxon>Tracheophyta</taxon>
        <taxon>Spermatophyta</taxon>
        <taxon>Magnoliopsida</taxon>
        <taxon>eudicotyledons</taxon>
        <taxon>Gunneridae</taxon>
        <taxon>Pentapetalae</taxon>
        <taxon>asterids</taxon>
        <taxon>campanulids</taxon>
        <taxon>Asterales</taxon>
        <taxon>Asteraceae</taxon>
        <taxon>Carduoideae</taxon>
        <taxon>Cardueae</taxon>
        <taxon>Arctiinae</taxon>
        <taxon>Arctium</taxon>
    </lineage>
</organism>
<protein>
    <submittedName>
        <fullName evidence="1">Uncharacterized protein</fullName>
    </submittedName>
</protein>
<dbReference type="EMBL" id="CM042049">
    <property type="protein sequence ID" value="KAI3747150.1"/>
    <property type="molecule type" value="Genomic_DNA"/>
</dbReference>
<proteinExistence type="predicted"/>
<comment type="caution">
    <text evidence="1">The sequence shown here is derived from an EMBL/GenBank/DDBJ whole genome shotgun (WGS) entry which is preliminary data.</text>
</comment>
<name>A0ACB9DKS9_ARCLA</name>
<reference evidence="2" key="1">
    <citation type="journal article" date="2022" name="Mol. Ecol. Resour.">
        <title>The genomes of chicory, endive, great burdock and yacon provide insights into Asteraceae palaeo-polyploidization history and plant inulin production.</title>
        <authorList>
            <person name="Fan W."/>
            <person name="Wang S."/>
            <person name="Wang H."/>
            <person name="Wang A."/>
            <person name="Jiang F."/>
            <person name="Liu H."/>
            <person name="Zhao H."/>
            <person name="Xu D."/>
            <person name="Zhang Y."/>
        </authorList>
    </citation>
    <scope>NUCLEOTIDE SEQUENCE [LARGE SCALE GENOMIC DNA]</scope>
    <source>
        <strain evidence="2">cv. Niubang</strain>
    </source>
</reference>
<keyword evidence="2" id="KW-1185">Reference proteome</keyword>
<evidence type="ECO:0000313" key="1">
    <source>
        <dbReference type="EMBL" id="KAI3747150.1"/>
    </source>
</evidence>
<dbReference type="Proteomes" id="UP001055879">
    <property type="component" value="Linkage Group LG03"/>
</dbReference>
<evidence type="ECO:0000313" key="2">
    <source>
        <dbReference type="Proteomes" id="UP001055879"/>
    </source>
</evidence>